<protein>
    <submittedName>
        <fullName evidence="1">Phosphotransferase family protein</fullName>
    </submittedName>
</protein>
<dbReference type="PANTHER" id="PTHR21310">
    <property type="entry name" value="AMINOGLYCOSIDE PHOSPHOTRANSFERASE-RELATED-RELATED"/>
    <property type="match status" value="1"/>
</dbReference>
<dbReference type="OrthoDB" id="5412996at2759"/>
<dbReference type="InterPro" id="IPR051678">
    <property type="entry name" value="AGP_Transferase"/>
</dbReference>
<sequence length="230" mass="26277">MRAIGDFIVKHRGGLPDELSHPRAGTFSITFRIKLKDGGSAILRFPNPGITMFPEETMQNEVATMRCIQHHTAIPVPLVMSSGTREESPLQLGPFIIMEYKRRPLSVHMNELVRLGMLPRAKLPDCTFTSSSDYFQRLAQMHFDHLTTQRNDAIESRTDCQRKQDSQFFGPASNVEDAWQQRLELLSEELQEMEAFVDINMAEMDSRPLAWEPDEDVYTKKVVPGIYFSG</sequence>
<name>E9DWM5_METAQ</name>
<proteinExistence type="predicted"/>
<keyword evidence="1" id="KW-0808">Transferase</keyword>
<dbReference type="Proteomes" id="UP000002499">
    <property type="component" value="Unassembled WGS sequence"/>
</dbReference>
<dbReference type="HOGENOM" id="CLU_1205023_0_0_1"/>
<dbReference type="Gene3D" id="3.30.200.20">
    <property type="entry name" value="Phosphorylase Kinase, domain 1"/>
    <property type="match status" value="1"/>
</dbReference>
<dbReference type="InterPro" id="IPR011009">
    <property type="entry name" value="Kinase-like_dom_sf"/>
</dbReference>
<dbReference type="PANTHER" id="PTHR21310:SF37">
    <property type="entry name" value="AMINOGLYCOSIDE PHOSPHOTRANSFERASE DOMAIN-CONTAINING PROTEIN"/>
    <property type="match status" value="1"/>
</dbReference>
<dbReference type="AlphaFoldDB" id="E9DWM5"/>
<evidence type="ECO:0000313" key="1">
    <source>
        <dbReference type="EMBL" id="EFY92075.1"/>
    </source>
</evidence>
<dbReference type="GeneID" id="19246334"/>
<gene>
    <name evidence="1" type="ORF">MAC_02023</name>
</gene>
<accession>E9DWM5</accession>
<dbReference type="InParanoid" id="E9DWM5"/>
<keyword evidence="2" id="KW-1185">Reference proteome</keyword>
<dbReference type="KEGG" id="maw:19246334"/>
<evidence type="ECO:0000313" key="2">
    <source>
        <dbReference type="Proteomes" id="UP000002499"/>
    </source>
</evidence>
<dbReference type="EMBL" id="GL698478">
    <property type="protein sequence ID" value="EFY92075.1"/>
    <property type="molecule type" value="Genomic_DNA"/>
</dbReference>
<reference evidence="1 2" key="1">
    <citation type="journal article" date="2011" name="PLoS Genet.">
        <title>Genome sequencing and comparative transcriptomics of the model entomopathogenic fungi Metarhizium anisopliae and M. acridum.</title>
        <authorList>
            <person name="Gao Q."/>
            <person name="Jin K."/>
            <person name="Ying S.H."/>
            <person name="Zhang Y."/>
            <person name="Xiao G."/>
            <person name="Shang Y."/>
            <person name="Duan Z."/>
            <person name="Hu X."/>
            <person name="Xie X.Q."/>
            <person name="Zhou G."/>
            <person name="Peng G."/>
            <person name="Luo Z."/>
            <person name="Huang W."/>
            <person name="Wang B."/>
            <person name="Fang W."/>
            <person name="Wang S."/>
            <person name="Zhong Y."/>
            <person name="Ma L.J."/>
            <person name="St Leger R.J."/>
            <person name="Zhao G.P."/>
            <person name="Pei Y."/>
            <person name="Feng M.G."/>
            <person name="Xia Y."/>
            <person name="Wang C."/>
        </authorList>
    </citation>
    <scope>NUCLEOTIDE SEQUENCE [LARGE SCALE GENOMIC DNA]</scope>
    <source>
        <strain evidence="1 2">CQMa 102</strain>
    </source>
</reference>
<dbReference type="GO" id="GO:0016740">
    <property type="term" value="F:transferase activity"/>
    <property type="evidence" value="ECO:0007669"/>
    <property type="project" value="UniProtKB-KW"/>
</dbReference>
<organism evidence="2">
    <name type="scientific">Metarhizium acridum (strain CQMa 102)</name>
    <dbReference type="NCBI Taxonomy" id="655827"/>
    <lineage>
        <taxon>Eukaryota</taxon>
        <taxon>Fungi</taxon>
        <taxon>Dikarya</taxon>
        <taxon>Ascomycota</taxon>
        <taxon>Pezizomycotina</taxon>
        <taxon>Sordariomycetes</taxon>
        <taxon>Hypocreomycetidae</taxon>
        <taxon>Hypocreales</taxon>
        <taxon>Clavicipitaceae</taxon>
        <taxon>Metarhizium</taxon>
    </lineage>
</organism>
<dbReference type="SUPFAM" id="SSF56112">
    <property type="entry name" value="Protein kinase-like (PK-like)"/>
    <property type="match status" value="1"/>
</dbReference>